<dbReference type="AlphaFoldDB" id="A0A0D6R810"/>
<dbReference type="Pfam" id="PF09353">
    <property type="entry name" value="DUF1995"/>
    <property type="match status" value="1"/>
</dbReference>
<dbReference type="InterPro" id="IPR053021">
    <property type="entry name" value="Chloroplast_ADK"/>
</dbReference>
<dbReference type="EMBL" id="GCKF01025520">
    <property type="protein sequence ID" value="JAG98443.1"/>
    <property type="molecule type" value="Transcribed_RNA"/>
</dbReference>
<reference evidence="3" key="1">
    <citation type="submission" date="2015-03" db="EMBL/GenBank/DDBJ databases">
        <title>A transcriptome of Araucaria cunninghamii, an australian fine timber species.</title>
        <authorList>
            <person name="Jing Yi C.J.Y."/>
            <person name="Yin San L.Y.S."/>
            <person name="Abdul Karim S.S."/>
            <person name="Wan Azmi N.N."/>
            <person name="Hercus R.R."/>
            <person name="Croft L.L."/>
        </authorList>
    </citation>
    <scope>NUCLEOTIDE SEQUENCE</scope>
    <source>
        <strain evidence="3">MI0301</strain>
        <tissue evidence="3">Leaf</tissue>
    </source>
</reference>
<evidence type="ECO:0000313" key="3">
    <source>
        <dbReference type="EMBL" id="JAG98443.1"/>
    </source>
</evidence>
<name>A0A0D6R810_ARACU</name>
<dbReference type="PANTHER" id="PTHR35509">
    <property type="entry name" value="DOMAIN PROTEIN, PUTATIVE (DUF1995)-RELATED"/>
    <property type="match status" value="1"/>
</dbReference>
<proteinExistence type="predicted"/>
<dbReference type="PANTHER" id="PTHR35509:SF1">
    <property type="entry name" value="DOMAIN PROTEIN, PUTATIVE (DUF1995)-RELATED"/>
    <property type="match status" value="1"/>
</dbReference>
<accession>A0A0D6R810</accession>
<dbReference type="InterPro" id="IPR018962">
    <property type="entry name" value="DUF1995"/>
</dbReference>
<sequence>MAIAVPKIVQSLCYCSPSPSPSSCPYLIPSRHAPPMPIWSNFTNSRGSRRRGLHKFQRAAKYVRFEVSPAEEESQPDKKGDDSSDEMADDSVLPPNMEGAVLQSSQSSAKFIFAGGMRAIVELLLPELEFLNDEGSQEDLWQLARLYLESLRKETGVQQLKAIFPDAGAAALLKHWWKDANFSFASLSDRRPVEEEDEIVVMIAPDYQMLQSVEQIASFLSDDSPRPLVMWNPRLFSGDVGVGLNVRRLRQSFLSTFTVVYSIRPFPNGAVFRRYPGLWQVFLDDKERPGRYLLAREQPRRPNADELEIIFVGEKIDGEEEKPSFFAEAKSLFNSFNRFMRSLSK</sequence>
<protein>
    <recommendedName>
        <fullName evidence="2">DUF1995 domain-containing protein</fullName>
    </recommendedName>
</protein>
<feature type="region of interest" description="Disordered" evidence="1">
    <location>
        <begin position="67"/>
        <end position="97"/>
    </location>
</feature>
<organism evidence="3">
    <name type="scientific">Araucaria cunninghamii</name>
    <name type="common">Hoop pine</name>
    <name type="synonym">Moreton Bay pine</name>
    <dbReference type="NCBI Taxonomy" id="56994"/>
    <lineage>
        <taxon>Eukaryota</taxon>
        <taxon>Viridiplantae</taxon>
        <taxon>Streptophyta</taxon>
        <taxon>Embryophyta</taxon>
        <taxon>Tracheophyta</taxon>
        <taxon>Spermatophyta</taxon>
        <taxon>Pinopsida</taxon>
        <taxon>Pinidae</taxon>
        <taxon>Conifers II</taxon>
        <taxon>Araucariales</taxon>
        <taxon>Araucariaceae</taxon>
        <taxon>Araucaria</taxon>
    </lineage>
</organism>
<evidence type="ECO:0000259" key="2">
    <source>
        <dbReference type="Pfam" id="PF09353"/>
    </source>
</evidence>
<evidence type="ECO:0000256" key="1">
    <source>
        <dbReference type="SAM" id="MobiDB-lite"/>
    </source>
</evidence>
<feature type="domain" description="DUF1995" evidence="2">
    <location>
        <begin position="94"/>
        <end position="308"/>
    </location>
</feature>